<reference evidence="2 3" key="1">
    <citation type="submission" date="2019-03" db="EMBL/GenBank/DDBJ databases">
        <title>Single cell metagenomics reveals metabolic interactions within the superorganism composed of flagellate Streblomastix strix and complex community of Bacteroidetes bacteria on its surface.</title>
        <authorList>
            <person name="Treitli S.C."/>
            <person name="Kolisko M."/>
            <person name="Husnik F."/>
            <person name="Keeling P."/>
            <person name="Hampl V."/>
        </authorList>
    </citation>
    <scope>NUCLEOTIDE SEQUENCE [LARGE SCALE GENOMIC DNA]</scope>
    <source>
        <strain evidence="2">ST1C</strain>
    </source>
</reference>
<feature type="compositionally biased region" description="Polar residues" evidence="1">
    <location>
        <begin position="64"/>
        <end position="73"/>
    </location>
</feature>
<feature type="compositionally biased region" description="Basic and acidic residues" evidence="1">
    <location>
        <begin position="91"/>
        <end position="105"/>
    </location>
</feature>
<evidence type="ECO:0000256" key="1">
    <source>
        <dbReference type="SAM" id="MobiDB-lite"/>
    </source>
</evidence>
<protein>
    <submittedName>
        <fullName evidence="2">Uncharacterized protein</fullName>
    </submittedName>
</protein>
<evidence type="ECO:0000313" key="3">
    <source>
        <dbReference type="Proteomes" id="UP000324800"/>
    </source>
</evidence>
<feature type="region of interest" description="Disordered" evidence="1">
    <location>
        <begin position="1"/>
        <end position="27"/>
    </location>
</feature>
<dbReference type="AlphaFoldDB" id="A0A5J4UY19"/>
<evidence type="ECO:0000313" key="2">
    <source>
        <dbReference type="EMBL" id="KAA6374781.1"/>
    </source>
</evidence>
<feature type="region of interest" description="Disordered" evidence="1">
    <location>
        <begin position="39"/>
        <end position="122"/>
    </location>
</feature>
<feature type="non-terminal residue" evidence="2">
    <location>
        <position position="1"/>
    </location>
</feature>
<feature type="region of interest" description="Disordered" evidence="1">
    <location>
        <begin position="195"/>
        <end position="239"/>
    </location>
</feature>
<sequence>NITKISANTPPQNVSGSDGLGGNGCWTQLQAETNENGHLNHKAIDNTSNENNNEQTNDNRTEGKQNSQESNNETQHEQETKLQDNGNTKPTETRSSHTTHPEQELRNPNISQSKGHPPLITTLPELGQVKGKVVVPKQRMQPINDHYTRSKTGLPKFVFNKSFGNPEVRANFDTPNHFIPKQEQRKNAYVALVIEDKSAKRSKGNKTSAGSKKQKQGFNSENQIEIEPDSETDQPQQLD</sequence>
<dbReference type="Proteomes" id="UP000324800">
    <property type="component" value="Unassembled WGS sequence"/>
</dbReference>
<comment type="caution">
    <text evidence="2">The sequence shown here is derived from an EMBL/GenBank/DDBJ whole genome shotgun (WGS) entry which is preliminary data.</text>
</comment>
<feature type="compositionally biased region" description="Low complexity" evidence="1">
    <location>
        <begin position="46"/>
        <end position="56"/>
    </location>
</feature>
<name>A0A5J4UY19_9EUKA</name>
<feature type="compositionally biased region" description="Polar residues" evidence="1">
    <location>
        <begin position="205"/>
        <end position="223"/>
    </location>
</feature>
<feature type="compositionally biased region" description="Polar residues" evidence="1">
    <location>
        <begin position="1"/>
        <end position="16"/>
    </location>
</feature>
<dbReference type="EMBL" id="SNRW01011723">
    <property type="protein sequence ID" value="KAA6374781.1"/>
    <property type="molecule type" value="Genomic_DNA"/>
</dbReference>
<accession>A0A5J4UY19</accession>
<organism evidence="2 3">
    <name type="scientific">Streblomastix strix</name>
    <dbReference type="NCBI Taxonomy" id="222440"/>
    <lineage>
        <taxon>Eukaryota</taxon>
        <taxon>Metamonada</taxon>
        <taxon>Preaxostyla</taxon>
        <taxon>Oxymonadida</taxon>
        <taxon>Streblomastigidae</taxon>
        <taxon>Streblomastix</taxon>
    </lineage>
</organism>
<proteinExistence type="predicted"/>
<gene>
    <name evidence="2" type="ORF">EZS28_029695</name>
</gene>